<sequence length="402" mass="42921">MGYAGGPGLTDRSATAVKSSPSEEKAAASGGGGAALLGGGVFSPGWGSNGAGQLGKDGGGGEGFRSGVPGVLLVRDRAAETGNILGLAGRRPTGQPSKDGRRVRRGTEARPCSIGRKGTEVLLIIAVQLISFTFVLIFLMVPRFHMISRARSQDDPGLNPKTLQSPAVTYSFGPMPRPKRSESSLPPPGSSKKRKHPQQPPPPPPAQGDVGGAADSGDVFVRCGELLDKLLWHEDGWVFAEPVDARALRLVDYYLYISDPMDLGTVRHRLERRRYADPWAFAADIRLTFRNAMSYNSPGDPVYESAAELSDIFESGWPSVLAPPDAERKRRLSDVDVLPRLPVGAQVMVAEIMRKRDGCLREENGMAELDLDKADAATLDELERLVAEHGAPAPLVGVGNVN</sequence>
<dbReference type="PROSITE" id="PS50014">
    <property type="entry name" value="BROMODOMAIN_2"/>
    <property type="match status" value="1"/>
</dbReference>
<keyword evidence="4" id="KW-0812">Transmembrane</keyword>
<keyword evidence="4" id="KW-0472">Membrane</keyword>
<evidence type="ECO:0000256" key="2">
    <source>
        <dbReference type="PROSITE-ProRule" id="PRU00035"/>
    </source>
</evidence>
<accession>J3L2C8</accession>
<feature type="region of interest" description="Disordered" evidence="3">
    <location>
        <begin position="151"/>
        <end position="214"/>
    </location>
</feature>
<dbReference type="Gene3D" id="1.20.920.10">
    <property type="entry name" value="Bromodomain-like"/>
    <property type="match status" value="1"/>
</dbReference>
<reference evidence="6" key="1">
    <citation type="journal article" date="2013" name="Nat. Commun.">
        <title>Whole-genome sequencing of Oryza brachyantha reveals mechanisms underlying Oryza genome evolution.</title>
        <authorList>
            <person name="Chen J."/>
            <person name="Huang Q."/>
            <person name="Gao D."/>
            <person name="Wang J."/>
            <person name="Lang Y."/>
            <person name="Liu T."/>
            <person name="Li B."/>
            <person name="Bai Z."/>
            <person name="Luis Goicoechea J."/>
            <person name="Liang C."/>
            <person name="Chen C."/>
            <person name="Zhang W."/>
            <person name="Sun S."/>
            <person name="Liao Y."/>
            <person name="Zhang X."/>
            <person name="Yang L."/>
            <person name="Song C."/>
            <person name="Wang M."/>
            <person name="Shi J."/>
            <person name="Liu G."/>
            <person name="Liu J."/>
            <person name="Zhou H."/>
            <person name="Zhou W."/>
            <person name="Yu Q."/>
            <person name="An N."/>
            <person name="Chen Y."/>
            <person name="Cai Q."/>
            <person name="Wang B."/>
            <person name="Liu B."/>
            <person name="Min J."/>
            <person name="Huang Y."/>
            <person name="Wu H."/>
            <person name="Li Z."/>
            <person name="Zhang Y."/>
            <person name="Yin Y."/>
            <person name="Song W."/>
            <person name="Jiang J."/>
            <person name="Jackson S.A."/>
            <person name="Wing R.A."/>
            <person name="Wang J."/>
            <person name="Chen M."/>
        </authorList>
    </citation>
    <scope>NUCLEOTIDE SEQUENCE [LARGE SCALE GENOMIC DNA]</scope>
    <source>
        <strain evidence="6">cv. IRGC 101232</strain>
    </source>
</reference>
<dbReference type="InterPro" id="IPR001487">
    <property type="entry name" value="Bromodomain"/>
</dbReference>
<dbReference type="SMART" id="SM00297">
    <property type="entry name" value="BROMO"/>
    <property type="match status" value="1"/>
</dbReference>
<dbReference type="Proteomes" id="UP000006038">
    <property type="component" value="Chromosome 1"/>
</dbReference>
<protein>
    <recommendedName>
        <fullName evidence="5">Bromo domain-containing protein</fullName>
    </recommendedName>
</protein>
<dbReference type="PANTHER" id="PTHR45926">
    <property type="entry name" value="OSJNBA0053K19.4 PROTEIN"/>
    <property type="match status" value="1"/>
</dbReference>
<dbReference type="EnsemblPlants" id="OB01G33840.1">
    <property type="protein sequence ID" value="OB01G33840.1"/>
    <property type="gene ID" value="OB01G33840"/>
</dbReference>
<keyword evidence="7" id="KW-1185">Reference proteome</keyword>
<feature type="region of interest" description="Disordered" evidence="3">
    <location>
        <begin position="1"/>
        <end position="31"/>
    </location>
</feature>
<proteinExistence type="predicted"/>
<feature type="domain" description="Bromo" evidence="5">
    <location>
        <begin position="231"/>
        <end position="303"/>
    </location>
</feature>
<name>J3L2C8_ORYBR</name>
<dbReference type="Gene3D" id="1.20.1270.220">
    <property type="match status" value="1"/>
</dbReference>
<dbReference type="eggNOG" id="KOG1474">
    <property type="taxonomic scope" value="Eukaryota"/>
</dbReference>
<evidence type="ECO:0000256" key="3">
    <source>
        <dbReference type="SAM" id="MobiDB-lite"/>
    </source>
</evidence>
<evidence type="ECO:0000256" key="4">
    <source>
        <dbReference type="SAM" id="Phobius"/>
    </source>
</evidence>
<keyword evidence="4" id="KW-1133">Transmembrane helix</keyword>
<evidence type="ECO:0000313" key="7">
    <source>
        <dbReference type="Proteomes" id="UP000006038"/>
    </source>
</evidence>
<dbReference type="Pfam" id="PF00439">
    <property type="entry name" value="Bromodomain"/>
    <property type="match status" value="1"/>
</dbReference>
<organism evidence="6">
    <name type="scientific">Oryza brachyantha</name>
    <name type="common">malo sina</name>
    <dbReference type="NCBI Taxonomy" id="4533"/>
    <lineage>
        <taxon>Eukaryota</taxon>
        <taxon>Viridiplantae</taxon>
        <taxon>Streptophyta</taxon>
        <taxon>Embryophyta</taxon>
        <taxon>Tracheophyta</taxon>
        <taxon>Spermatophyta</taxon>
        <taxon>Magnoliopsida</taxon>
        <taxon>Liliopsida</taxon>
        <taxon>Poales</taxon>
        <taxon>Poaceae</taxon>
        <taxon>BOP clade</taxon>
        <taxon>Oryzoideae</taxon>
        <taxon>Oryzeae</taxon>
        <taxon>Oryzinae</taxon>
        <taxon>Oryza</taxon>
    </lineage>
</organism>
<reference evidence="6" key="2">
    <citation type="submission" date="2013-04" db="UniProtKB">
        <authorList>
            <consortium name="EnsemblPlants"/>
        </authorList>
    </citation>
    <scope>IDENTIFICATION</scope>
</reference>
<dbReference type="AlphaFoldDB" id="J3L2C8"/>
<evidence type="ECO:0000256" key="1">
    <source>
        <dbReference type="ARBA" id="ARBA00023117"/>
    </source>
</evidence>
<dbReference type="InterPro" id="IPR036427">
    <property type="entry name" value="Bromodomain-like_sf"/>
</dbReference>
<keyword evidence="1 2" id="KW-0103">Bromodomain</keyword>
<feature type="region of interest" description="Disordered" evidence="3">
    <location>
        <begin position="86"/>
        <end position="111"/>
    </location>
</feature>
<evidence type="ECO:0000259" key="5">
    <source>
        <dbReference type="PROSITE" id="PS50014"/>
    </source>
</evidence>
<dbReference type="SUPFAM" id="SSF47370">
    <property type="entry name" value="Bromodomain"/>
    <property type="match status" value="1"/>
</dbReference>
<dbReference type="Gramene" id="OB01G33840.1">
    <property type="protein sequence ID" value="OB01G33840.1"/>
    <property type="gene ID" value="OB01G33840"/>
</dbReference>
<evidence type="ECO:0000313" key="6">
    <source>
        <dbReference type="EnsemblPlants" id="OB01G33840.1"/>
    </source>
</evidence>
<dbReference type="InterPro" id="IPR038336">
    <property type="entry name" value="NET_sf"/>
</dbReference>
<dbReference type="HOGENOM" id="CLU_685828_0_0_1"/>
<feature type="transmembrane region" description="Helical" evidence="4">
    <location>
        <begin position="121"/>
        <end position="141"/>
    </location>
</feature>
<dbReference type="PRINTS" id="PR00503">
    <property type="entry name" value="BROMODOMAIN"/>
</dbReference>
<dbReference type="STRING" id="4533.J3L2C8"/>